<keyword evidence="6 11" id="KW-1133">Transmembrane helix</keyword>
<keyword evidence="4 11" id="KW-0812">Transmembrane</keyword>
<keyword evidence="10 11" id="KW-0472">Membrane</keyword>
<dbReference type="RefSeq" id="WP_366921474.1">
    <property type="nucleotide sequence ID" value="NZ_CP121694.1"/>
</dbReference>
<dbReference type="SUPFAM" id="SSF46548">
    <property type="entry name" value="alpha-helical ferredoxin"/>
    <property type="match status" value="1"/>
</dbReference>
<dbReference type="GO" id="GO:0005886">
    <property type="term" value="C:plasma membrane"/>
    <property type="evidence" value="ECO:0007669"/>
    <property type="project" value="UniProtKB-SubCell"/>
</dbReference>
<evidence type="ECO:0000256" key="5">
    <source>
        <dbReference type="ARBA" id="ARBA00022723"/>
    </source>
</evidence>
<name>A0AAU0UN62_9FIRM</name>
<dbReference type="InterPro" id="IPR017896">
    <property type="entry name" value="4Fe4S_Fe-S-bd"/>
</dbReference>
<dbReference type="Pfam" id="PF02754">
    <property type="entry name" value="CCG"/>
    <property type="match status" value="2"/>
</dbReference>
<feature type="transmembrane region" description="Helical" evidence="11">
    <location>
        <begin position="179"/>
        <end position="200"/>
    </location>
</feature>
<dbReference type="KEGG" id="dbc:MFMK1_001874"/>
<dbReference type="PROSITE" id="PS00198">
    <property type="entry name" value="4FE4S_FER_1"/>
    <property type="match status" value="2"/>
</dbReference>
<evidence type="ECO:0000256" key="8">
    <source>
        <dbReference type="ARBA" id="ARBA00023004"/>
    </source>
</evidence>
<evidence type="ECO:0000256" key="7">
    <source>
        <dbReference type="ARBA" id="ARBA00023002"/>
    </source>
</evidence>
<evidence type="ECO:0000256" key="2">
    <source>
        <dbReference type="ARBA" id="ARBA00022475"/>
    </source>
</evidence>
<keyword evidence="2" id="KW-1003">Cell membrane</keyword>
<evidence type="ECO:0000313" key="13">
    <source>
        <dbReference type="EMBL" id="WRO22053.1"/>
    </source>
</evidence>
<feature type="transmembrane region" description="Helical" evidence="11">
    <location>
        <begin position="154"/>
        <end position="173"/>
    </location>
</feature>
<dbReference type="Gene3D" id="1.10.1060.10">
    <property type="entry name" value="Alpha-helical ferredoxin"/>
    <property type="match status" value="1"/>
</dbReference>
<evidence type="ECO:0000256" key="10">
    <source>
        <dbReference type="ARBA" id="ARBA00023136"/>
    </source>
</evidence>
<dbReference type="GO" id="GO:0046872">
    <property type="term" value="F:metal ion binding"/>
    <property type="evidence" value="ECO:0007669"/>
    <property type="project" value="UniProtKB-KW"/>
</dbReference>
<evidence type="ECO:0000256" key="4">
    <source>
        <dbReference type="ARBA" id="ARBA00022692"/>
    </source>
</evidence>
<feature type="transmembrane region" description="Helical" evidence="11">
    <location>
        <begin position="111"/>
        <end position="134"/>
    </location>
</feature>
<protein>
    <submittedName>
        <fullName evidence="13">4Fe-4S dicluster domain-containing protein</fullName>
    </submittedName>
</protein>
<dbReference type="SUPFAM" id="SSF103501">
    <property type="entry name" value="Respiratory nitrate reductase 1 gamma chain"/>
    <property type="match status" value="1"/>
</dbReference>
<dbReference type="AlphaFoldDB" id="A0AAU0UN62"/>
<keyword evidence="14" id="KW-1185">Reference proteome</keyword>
<dbReference type="InterPro" id="IPR004017">
    <property type="entry name" value="Cys_rich_dom"/>
</dbReference>
<evidence type="ECO:0000256" key="1">
    <source>
        <dbReference type="ARBA" id="ARBA00004651"/>
    </source>
</evidence>
<dbReference type="PANTHER" id="PTHR43255">
    <property type="entry name" value="IRON-SULFUR-BINDING OXIDOREDUCTASE FADF-RELATED-RELATED"/>
    <property type="match status" value="1"/>
</dbReference>
<feature type="transmembrane region" description="Helical" evidence="11">
    <location>
        <begin position="80"/>
        <end position="99"/>
    </location>
</feature>
<evidence type="ECO:0000256" key="11">
    <source>
        <dbReference type="SAM" id="Phobius"/>
    </source>
</evidence>
<evidence type="ECO:0000313" key="14">
    <source>
        <dbReference type="Proteomes" id="UP001329915"/>
    </source>
</evidence>
<organism evidence="13 14">
    <name type="scientific">Metallumcola ferriviriculae</name>
    <dbReference type="NCBI Taxonomy" id="3039180"/>
    <lineage>
        <taxon>Bacteria</taxon>
        <taxon>Bacillati</taxon>
        <taxon>Bacillota</taxon>
        <taxon>Clostridia</taxon>
        <taxon>Neomoorellales</taxon>
        <taxon>Desulfitibacteraceae</taxon>
        <taxon>Metallumcola</taxon>
    </lineage>
</organism>
<dbReference type="Gene3D" id="1.20.950.20">
    <property type="entry name" value="Transmembrane di-heme cytochromes, Chain C"/>
    <property type="match status" value="1"/>
</dbReference>
<keyword evidence="9" id="KW-0411">Iron-sulfur</keyword>
<keyword evidence="5" id="KW-0479">Metal-binding</keyword>
<proteinExistence type="predicted"/>
<feature type="domain" description="4Fe-4S ferredoxin-type" evidence="12">
    <location>
        <begin position="272"/>
        <end position="301"/>
    </location>
</feature>
<dbReference type="InterPro" id="IPR009051">
    <property type="entry name" value="Helical_ferredxn"/>
</dbReference>
<sequence>MTASRQLYWNIHGHGFMYLLFLVALVIFGYGIYRQYKLWRRGLPENRTDDIPTRIYNVLVHTFSHRRILREGYAGSMHGMIFYGFILFVLGTTVVALQADFGLEIYHGSLYLWLSLLLDLGGLAAIVGILLAYYRRYVLKPDRLDNKPDDGYSLHLLLLIIVTGFILEGFRITATQDPWAAWSPVGMVIGKVFGVMSAGALSGAHVFFWWLHLLLAFGFIAYLPYSKLLHIVTTPLNQFFSTLRPKGALAGIDFENEDLENYGVSQLEHFTWKQLFDTAACTRCGRCQDNCPAYLTKKPLSPKEMTQDLKAYLEDCGSAKQSIGTGEEVTAETAAAEEKSLVGDVFSEDTIWSCTTCRACQEQCPSLVEHIDKTIGMRRHLVLEESNFPAEVQTVFRNLENNSNPWGVGFAERAKWAEGLDVKILEEDSDVDILYWPGCAGAFDDRNKKVAAAVVKVLQAAGINFGILGTEEKCCGDSARRIGNEYLFQMTAEENIETIKSYGIKKIVTHCPHCFNTLKNEYPEFGADFEVVHHTQYIRELIDTGALPLCKSTDLEVTYHDSCYLGRYNDEYQAPRQVIDRLGGTIKEMEKNNNQSFCCGAGGGRMWMEETLGSRINEERTKQAVATGAGTVVTNCPFCLTMIEDGLKNYEDTEMNTFDIAELVEKALH</sequence>
<dbReference type="Pfam" id="PF02665">
    <property type="entry name" value="Nitrate_red_gam"/>
    <property type="match status" value="1"/>
</dbReference>
<dbReference type="InterPro" id="IPR051460">
    <property type="entry name" value="HdrC_iron-sulfur_subunit"/>
</dbReference>
<dbReference type="Proteomes" id="UP001329915">
    <property type="component" value="Chromosome"/>
</dbReference>
<dbReference type="InterPro" id="IPR023234">
    <property type="entry name" value="NarG-like_domain"/>
</dbReference>
<evidence type="ECO:0000256" key="9">
    <source>
        <dbReference type="ARBA" id="ARBA00023014"/>
    </source>
</evidence>
<gene>
    <name evidence="13" type="ORF">MFMK1_001874</name>
</gene>
<accession>A0AAU0UN62</accession>
<keyword evidence="8" id="KW-0408">Iron</keyword>
<dbReference type="InterPro" id="IPR017900">
    <property type="entry name" value="4Fe4S_Fe_S_CS"/>
</dbReference>
<evidence type="ECO:0000256" key="6">
    <source>
        <dbReference type="ARBA" id="ARBA00022989"/>
    </source>
</evidence>
<feature type="transmembrane region" description="Helical" evidence="11">
    <location>
        <begin position="207"/>
        <end position="225"/>
    </location>
</feature>
<dbReference type="GO" id="GO:0016491">
    <property type="term" value="F:oxidoreductase activity"/>
    <property type="evidence" value="ECO:0007669"/>
    <property type="project" value="UniProtKB-KW"/>
</dbReference>
<evidence type="ECO:0000259" key="12">
    <source>
        <dbReference type="PROSITE" id="PS51379"/>
    </source>
</evidence>
<dbReference type="Pfam" id="PF13183">
    <property type="entry name" value="Fer4_8"/>
    <property type="match status" value="1"/>
</dbReference>
<dbReference type="GO" id="GO:0051539">
    <property type="term" value="F:4 iron, 4 sulfur cluster binding"/>
    <property type="evidence" value="ECO:0007669"/>
    <property type="project" value="UniProtKB-KW"/>
</dbReference>
<keyword evidence="3" id="KW-0004">4Fe-4S</keyword>
<dbReference type="InterPro" id="IPR036197">
    <property type="entry name" value="NarG-like_sf"/>
</dbReference>
<dbReference type="PANTHER" id="PTHR43255:SF1">
    <property type="entry name" value="IRON-SULFUR-BINDING OXIDOREDUCTASE FADF-RELATED"/>
    <property type="match status" value="1"/>
</dbReference>
<reference evidence="13 14" key="1">
    <citation type="submission" date="2023-04" db="EMBL/GenBank/DDBJ databases">
        <authorList>
            <person name="Hsu D."/>
        </authorList>
    </citation>
    <scope>NUCLEOTIDE SEQUENCE [LARGE SCALE GENOMIC DNA]</scope>
    <source>
        <strain evidence="13 14">MK1</strain>
    </source>
</reference>
<comment type="subcellular location">
    <subcellularLocation>
        <location evidence="1">Cell membrane</location>
        <topology evidence="1">Multi-pass membrane protein</topology>
    </subcellularLocation>
</comment>
<dbReference type="PROSITE" id="PS51379">
    <property type="entry name" value="4FE4S_FER_2"/>
    <property type="match status" value="1"/>
</dbReference>
<feature type="transmembrane region" description="Helical" evidence="11">
    <location>
        <begin position="15"/>
        <end position="33"/>
    </location>
</feature>
<dbReference type="EMBL" id="CP121694">
    <property type="protein sequence ID" value="WRO22053.1"/>
    <property type="molecule type" value="Genomic_DNA"/>
</dbReference>
<evidence type="ECO:0000256" key="3">
    <source>
        <dbReference type="ARBA" id="ARBA00022485"/>
    </source>
</evidence>
<keyword evidence="7" id="KW-0560">Oxidoreductase</keyword>